<evidence type="ECO:0008006" key="4">
    <source>
        <dbReference type="Google" id="ProtNLM"/>
    </source>
</evidence>
<keyword evidence="1" id="KW-0732">Signal</keyword>
<evidence type="ECO:0000313" key="2">
    <source>
        <dbReference type="EMBL" id="MDR7336082.1"/>
    </source>
</evidence>
<name>A0ABU2AFT8_9BURK</name>
<keyword evidence="3" id="KW-1185">Reference proteome</keyword>
<dbReference type="EMBL" id="JAVDXV010000013">
    <property type="protein sequence ID" value="MDR7336082.1"/>
    <property type="molecule type" value="Genomic_DNA"/>
</dbReference>
<evidence type="ECO:0000256" key="1">
    <source>
        <dbReference type="SAM" id="SignalP"/>
    </source>
</evidence>
<dbReference type="SUPFAM" id="SSF53850">
    <property type="entry name" value="Periplasmic binding protein-like II"/>
    <property type="match status" value="1"/>
</dbReference>
<organism evidence="2 3">
    <name type="scientific">Roseateles asaccharophilus</name>
    <dbReference type="NCBI Taxonomy" id="582607"/>
    <lineage>
        <taxon>Bacteria</taxon>
        <taxon>Pseudomonadati</taxon>
        <taxon>Pseudomonadota</taxon>
        <taxon>Betaproteobacteria</taxon>
        <taxon>Burkholderiales</taxon>
        <taxon>Sphaerotilaceae</taxon>
        <taxon>Roseateles</taxon>
    </lineage>
</organism>
<comment type="caution">
    <text evidence="2">The sequence shown here is derived from an EMBL/GenBank/DDBJ whole genome shotgun (WGS) entry which is preliminary data.</text>
</comment>
<sequence length="293" mass="32107">MLRRHCLLTGLPSLLAAGPALAQELVVTLRAPDSDSDSRNAYIRDAVQLALDKTRVIEGPYRLELSPRMSKSRALVEASRGEVRNFLVVAGVDAGRAAGLAPVPFPIHLGLNRFRVCFVHAPRQAAVRAATSVAAVARLRHVQGSDWPDVAVMRANGFKVTEVSAYESLFELVGLGRADLFCRNVLEIGDEIRAQAGTPGLAVDDSLLLSYDLPQYLYTHPSNRRAMERVARGLRQAYGDGSLLALLQRYVQPSLALLNLPQRRLVTLTTPTPAVVEMNDKPFQVDLQRLLAR</sequence>
<reference evidence="2 3" key="1">
    <citation type="submission" date="2023-07" db="EMBL/GenBank/DDBJ databases">
        <title>Sorghum-associated microbial communities from plants grown in Nebraska, USA.</title>
        <authorList>
            <person name="Schachtman D."/>
        </authorList>
    </citation>
    <scope>NUCLEOTIDE SEQUENCE [LARGE SCALE GENOMIC DNA]</scope>
    <source>
        <strain evidence="2 3">BE316</strain>
    </source>
</reference>
<gene>
    <name evidence="2" type="ORF">J2X21_005252</name>
</gene>
<protein>
    <recommendedName>
        <fullName evidence="4">Solute-binding protein family 3/N-terminal domain-containing protein</fullName>
    </recommendedName>
</protein>
<feature type="signal peptide" evidence="1">
    <location>
        <begin position="1"/>
        <end position="22"/>
    </location>
</feature>
<evidence type="ECO:0000313" key="3">
    <source>
        <dbReference type="Proteomes" id="UP001180825"/>
    </source>
</evidence>
<dbReference type="Proteomes" id="UP001180825">
    <property type="component" value="Unassembled WGS sequence"/>
</dbReference>
<dbReference type="RefSeq" id="WP_310333081.1">
    <property type="nucleotide sequence ID" value="NZ_JAVDXV010000013.1"/>
</dbReference>
<accession>A0ABU2AFT8</accession>
<feature type="chain" id="PRO_5047494059" description="Solute-binding protein family 3/N-terminal domain-containing protein" evidence="1">
    <location>
        <begin position="23"/>
        <end position="293"/>
    </location>
</feature>
<proteinExistence type="predicted"/>